<dbReference type="EMBL" id="BTSY01000005">
    <property type="protein sequence ID" value="GMT26373.1"/>
    <property type="molecule type" value="Genomic_DNA"/>
</dbReference>
<keyword evidence="2" id="KW-0472">Membrane</keyword>
<comment type="caution">
    <text evidence="3">The sequence shown here is derived from an EMBL/GenBank/DDBJ whole genome shotgun (WGS) entry which is preliminary data.</text>
</comment>
<sequence>YQTRGMADNPELRRRQSQDEGTTDAIDGGARHGAPRKNMLMHYNAADERARLVDNEEIVDGGDEAAPDDPSPSWRESGAAGWDAAVGFFNSCGDGLASVCGSAGRGAIRVWYGGHDAIRAWDGGRGAIRVWNAGCGAIRDCCASMNERCSSHPRLHKYFWMAYGIIGGALAAISLFTLIFHFIIMQGPVSLCDASSIPDVRQDDQVPLMERIGNDEDDTFLIFDNYGEGWFEGEPLMPCANADKYNRVILGDIEKLALKGVSGRDVYILKDPIQHPGRFFPVAFVRYAMAIARMPITSTSENEMAKYLVPYLSPIQCAKVRSISDSQPQLILPTTLCEEARIEERYDNGTLVPFEGNHDERAALLQESVLFLIFTYSGFDPAPMEFAKQRANDESWKKLLKGIDHEDLRKALSDADVASPLDLLAQKDARVIMQRINEMISTNPDPAQTWTVYFAGTSHECSGMCAFLQSGWFKDWFYSNRSILVFFGGLLFAGSLSFLIAFIIGK</sequence>
<proteinExistence type="predicted"/>
<evidence type="ECO:0000256" key="2">
    <source>
        <dbReference type="SAM" id="Phobius"/>
    </source>
</evidence>
<keyword evidence="2" id="KW-0812">Transmembrane</keyword>
<feature type="transmembrane region" description="Helical" evidence="2">
    <location>
        <begin position="483"/>
        <end position="504"/>
    </location>
</feature>
<dbReference type="AlphaFoldDB" id="A0AAV5W483"/>
<gene>
    <name evidence="3" type="ORF">PFISCL1PPCAC_17670</name>
</gene>
<feature type="non-terminal residue" evidence="3">
    <location>
        <position position="1"/>
    </location>
</feature>
<protein>
    <submittedName>
        <fullName evidence="3">Uncharacterized protein</fullName>
    </submittedName>
</protein>
<keyword evidence="2" id="KW-1133">Transmembrane helix</keyword>
<keyword evidence="4" id="KW-1185">Reference proteome</keyword>
<evidence type="ECO:0000256" key="1">
    <source>
        <dbReference type="SAM" id="MobiDB-lite"/>
    </source>
</evidence>
<dbReference type="Proteomes" id="UP001432322">
    <property type="component" value="Unassembled WGS sequence"/>
</dbReference>
<evidence type="ECO:0000313" key="3">
    <source>
        <dbReference type="EMBL" id="GMT26373.1"/>
    </source>
</evidence>
<feature type="transmembrane region" description="Helical" evidence="2">
    <location>
        <begin position="158"/>
        <end position="184"/>
    </location>
</feature>
<name>A0AAV5W483_9BILA</name>
<accession>A0AAV5W483</accession>
<reference evidence="3" key="1">
    <citation type="submission" date="2023-10" db="EMBL/GenBank/DDBJ databases">
        <title>Genome assembly of Pristionchus species.</title>
        <authorList>
            <person name="Yoshida K."/>
            <person name="Sommer R.J."/>
        </authorList>
    </citation>
    <scope>NUCLEOTIDE SEQUENCE</scope>
    <source>
        <strain evidence="3">RS5133</strain>
    </source>
</reference>
<feature type="region of interest" description="Disordered" evidence="1">
    <location>
        <begin position="1"/>
        <end position="37"/>
    </location>
</feature>
<organism evidence="3 4">
    <name type="scientific">Pristionchus fissidentatus</name>
    <dbReference type="NCBI Taxonomy" id="1538716"/>
    <lineage>
        <taxon>Eukaryota</taxon>
        <taxon>Metazoa</taxon>
        <taxon>Ecdysozoa</taxon>
        <taxon>Nematoda</taxon>
        <taxon>Chromadorea</taxon>
        <taxon>Rhabditida</taxon>
        <taxon>Rhabditina</taxon>
        <taxon>Diplogasteromorpha</taxon>
        <taxon>Diplogasteroidea</taxon>
        <taxon>Neodiplogasteridae</taxon>
        <taxon>Pristionchus</taxon>
    </lineage>
</organism>
<evidence type="ECO:0000313" key="4">
    <source>
        <dbReference type="Proteomes" id="UP001432322"/>
    </source>
</evidence>